<dbReference type="InterPro" id="IPR004843">
    <property type="entry name" value="Calcineurin-like_PHP"/>
</dbReference>
<evidence type="ECO:0000259" key="1">
    <source>
        <dbReference type="Pfam" id="PF00149"/>
    </source>
</evidence>
<protein>
    <submittedName>
        <fullName evidence="2">Rhamnogalacturonate lyase</fullName>
    </submittedName>
</protein>
<dbReference type="InterPro" id="IPR029052">
    <property type="entry name" value="Metallo-depent_PP-like"/>
</dbReference>
<evidence type="ECO:0000313" key="3">
    <source>
        <dbReference type="Proteomes" id="UP001302126"/>
    </source>
</evidence>
<organism evidence="2 3">
    <name type="scientific">Podospora australis</name>
    <dbReference type="NCBI Taxonomy" id="1536484"/>
    <lineage>
        <taxon>Eukaryota</taxon>
        <taxon>Fungi</taxon>
        <taxon>Dikarya</taxon>
        <taxon>Ascomycota</taxon>
        <taxon>Pezizomycotina</taxon>
        <taxon>Sordariomycetes</taxon>
        <taxon>Sordariomycetidae</taxon>
        <taxon>Sordariales</taxon>
        <taxon>Podosporaceae</taxon>
        <taxon>Podospora</taxon>
    </lineage>
</organism>
<dbReference type="Gene3D" id="3.60.21.10">
    <property type="match status" value="1"/>
</dbReference>
<dbReference type="InterPro" id="IPR051693">
    <property type="entry name" value="UPF0046_metallophosphoest"/>
</dbReference>
<sequence>MILSDTHGSDDLSRSSLPRADVVLHCGDLTNCSRSEELEKTLAMLRTIDAPLKLVIPGNHEFGLERGYWRWTRDRIHPCIPAQAGETSTDKDADTSASWELFQQAARCDRMFLLPQGMHTFVVPCAILGGGNGARLRLFASPLTPRIGNWGFQYDRSNPPKWSIPPMMTSNGDGPAVDVVMTHGPPMYIRDGTGLMESQGCSRLLAAVERARPRVHCFGAELVTWKREMCASGPVGPSAPTFGNLVDVERSRYSHSSQPAKMMRPHHSPPREEASCFAVDISPDGDHTVDRGAQTLFVNTAVDPCSRPSRMPWLVDMDLPVVCQEDCATAAETMSRLLL</sequence>
<dbReference type="AlphaFoldDB" id="A0AAN7AG81"/>
<dbReference type="SUPFAM" id="SSF56300">
    <property type="entry name" value="Metallo-dependent phosphatases"/>
    <property type="match status" value="1"/>
</dbReference>
<comment type="caution">
    <text evidence="2">The sequence shown here is derived from an EMBL/GenBank/DDBJ whole genome shotgun (WGS) entry which is preliminary data.</text>
</comment>
<dbReference type="Pfam" id="PF00149">
    <property type="entry name" value="Metallophos"/>
    <property type="match status" value="1"/>
</dbReference>
<evidence type="ECO:0000313" key="2">
    <source>
        <dbReference type="EMBL" id="KAK4184645.1"/>
    </source>
</evidence>
<dbReference type="GO" id="GO:0016829">
    <property type="term" value="F:lyase activity"/>
    <property type="evidence" value="ECO:0007669"/>
    <property type="project" value="UniProtKB-KW"/>
</dbReference>
<gene>
    <name evidence="2" type="ORF">QBC35DRAFT_525416</name>
</gene>
<dbReference type="EMBL" id="MU864480">
    <property type="protein sequence ID" value="KAK4184645.1"/>
    <property type="molecule type" value="Genomic_DNA"/>
</dbReference>
<proteinExistence type="predicted"/>
<name>A0AAN7AG81_9PEZI</name>
<reference evidence="2" key="2">
    <citation type="submission" date="2023-05" db="EMBL/GenBank/DDBJ databases">
        <authorList>
            <consortium name="Lawrence Berkeley National Laboratory"/>
            <person name="Steindorff A."/>
            <person name="Hensen N."/>
            <person name="Bonometti L."/>
            <person name="Westerberg I."/>
            <person name="Brannstrom I.O."/>
            <person name="Guillou S."/>
            <person name="Cros-Aarteil S."/>
            <person name="Calhoun S."/>
            <person name="Haridas S."/>
            <person name="Kuo A."/>
            <person name="Mondo S."/>
            <person name="Pangilinan J."/>
            <person name="Riley R."/>
            <person name="Labutti K."/>
            <person name="Andreopoulos B."/>
            <person name="Lipzen A."/>
            <person name="Chen C."/>
            <person name="Yanf M."/>
            <person name="Daum C."/>
            <person name="Ng V."/>
            <person name="Clum A."/>
            <person name="Ohm R."/>
            <person name="Martin F."/>
            <person name="Silar P."/>
            <person name="Natvig D."/>
            <person name="Lalanne C."/>
            <person name="Gautier V."/>
            <person name="Ament-Velasquez S.L."/>
            <person name="Kruys A."/>
            <person name="Hutchinson M.I."/>
            <person name="Powell A.J."/>
            <person name="Barry K."/>
            <person name="Miller A.N."/>
            <person name="Grigoriev I.V."/>
            <person name="Debuchy R."/>
            <person name="Gladieux P."/>
            <person name="Thoren M.H."/>
            <person name="Johannesson H."/>
        </authorList>
    </citation>
    <scope>NUCLEOTIDE SEQUENCE</scope>
    <source>
        <strain evidence="2">PSN309</strain>
    </source>
</reference>
<accession>A0AAN7AG81</accession>
<reference evidence="2" key="1">
    <citation type="journal article" date="2023" name="Mol. Phylogenet. Evol.">
        <title>Genome-scale phylogeny and comparative genomics of the fungal order Sordariales.</title>
        <authorList>
            <person name="Hensen N."/>
            <person name="Bonometti L."/>
            <person name="Westerberg I."/>
            <person name="Brannstrom I.O."/>
            <person name="Guillou S."/>
            <person name="Cros-Aarteil S."/>
            <person name="Calhoun S."/>
            <person name="Haridas S."/>
            <person name="Kuo A."/>
            <person name="Mondo S."/>
            <person name="Pangilinan J."/>
            <person name="Riley R."/>
            <person name="LaButti K."/>
            <person name="Andreopoulos B."/>
            <person name="Lipzen A."/>
            <person name="Chen C."/>
            <person name="Yan M."/>
            <person name="Daum C."/>
            <person name="Ng V."/>
            <person name="Clum A."/>
            <person name="Steindorff A."/>
            <person name="Ohm R.A."/>
            <person name="Martin F."/>
            <person name="Silar P."/>
            <person name="Natvig D.O."/>
            <person name="Lalanne C."/>
            <person name="Gautier V."/>
            <person name="Ament-Velasquez S.L."/>
            <person name="Kruys A."/>
            <person name="Hutchinson M.I."/>
            <person name="Powell A.J."/>
            <person name="Barry K."/>
            <person name="Miller A.N."/>
            <person name="Grigoriev I.V."/>
            <person name="Debuchy R."/>
            <person name="Gladieux P."/>
            <person name="Hiltunen Thoren M."/>
            <person name="Johannesson H."/>
        </authorList>
    </citation>
    <scope>NUCLEOTIDE SEQUENCE</scope>
    <source>
        <strain evidence="2">PSN309</strain>
    </source>
</reference>
<keyword evidence="2" id="KW-0456">Lyase</keyword>
<dbReference type="PANTHER" id="PTHR12905">
    <property type="entry name" value="METALLOPHOSPHOESTERASE"/>
    <property type="match status" value="1"/>
</dbReference>
<keyword evidence="3" id="KW-1185">Reference proteome</keyword>
<feature type="domain" description="Calcineurin-like phosphoesterase" evidence="1">
    <location>
        <begin position="2"/>
        <end position="72"/>
    </location>
</feature>
<dbReference type="PANTHER" id="PTHR12905:SF0">
    <property type="entry name" value="CALCINEURIN-LIKE PHOSPHOESTERASE DOMAIN-CONTAINING PROTEIN"/>
    <property type="match status" value="1"/>
</dbReference>
<dbReference type="Proteomes" id="UP001302126">
    <property type="component" value="Unassembled WGS sequence"/>
</dbReference>
<dbReference type="GO" id="GO:0016787">
    <property type="term" value="F:hydrolase activity"/>
    <property type="evidence" value="ECO:0007669"/>
    <property type="project" value="InterPro"/>
</dbReference>